<feature type="compositionally biased region" description="Basic and acidic residues" evidence="10">
    <location>
        <begin position="288"/>
        <end position="299"/>
    </location>
</feature>
<dbReference type="PANTHER" id="PTHR11042">
    <property type="entry name" value="EUKARYOTIC TRANSLATION INITIATION FACTOR 2-ALPHA KINASE EIF2-ALPHA KINASE -RELATED"/>
    <property type="match status" value="1"/>
</dbReference>
<dbReference type="SMART" id="SM00220">
    <property type="entry name" value="S_TKc"/>
    <property type="match status" value="1"/>
</dbReference>
<dbReference type="GeneID" id="89977576"/>
<evidence type="ECO:0000256" key="7">
    <source>
        <dbReference type="ARBA" id="ARBA00037982"/>
    </source>
</evidence>
<dbReference type="InterPro" id="IPR008271">
    <property type="entry name" value="Ser/Thr_kinase_AS"/>
</dbReference>
<dbReference type="InterPro" id="IPR050339">
    <property type="entry name" value="CC_SR_Kinase"/>
</dbReference>
<dbReference type="FunFam" id="3.30.200.20:FF:000306">
    <property type="entry name" value="IKS protein kinase"/>
    <property type="match status" value="1"/>
</dbReference>
<feature type="region of interest" description="Disordered" evidence="10">
    <location>
        <begin position="488"/>
        <end position="603"/>
    </location>
</feature>
<keyword evidence="2" id="KW-0723">Serine/threonine-protein kinase</keyword>
<evidence type="ECO:0000256" key="4">
    <source>
        <dbReference type="ARBA" id="ARBA00022741"/>
    </source>
</evidence>
<sequence length="758" mass="84205">MERDSADIIPSLSIIPYDNNRDVVLRNADVIVYRDPQTNQLVPFHHNQEIDRRSPKCPTCGRAWHTREGASTHGPGGDDVEDQPSFITRDYFDMLARSLPNSNENSTPPSPRRRIAQPVRSRLHPSSAATQPPPVAEFVGSEPAPAGQAHGISETAFSPNYFEKFFVEERELGRGGRGVVLLVRHVLDGVPLGHFACKRVPVGDDHAWLEKVLVEVQLLTTLSHQNLVSYRHVWLEDFQTSSFGPSIPCAFILQQYCNGGDMHNYVLGSAQATTTTQDLKERLRRRSRGETELPRKENEPPKLHFDEIYNFFRDITSGLRFLHHNSFIHRDLKPSNCLLHSVGGETRVLVSDFGEVQYEYAARRSTGATGTISYCAPEVLRRISPGGPYGNFTTKSDIFSLGMILHFLCFANLPYRASNVLHEENEDVDELRAEIMGWGGFDDHRKLRPELPDALYAFLKRLVSIDPDMRPTADDVLQVVTSGRLDDIPAARRKNSMEPEELTPGKRIQKLDSPRQGSSPQRGLGQEIGPKTSRRSRLGYDATASDRKTLSAITDGPVGELGYSSDDSDTESKRPLLSTSRRASSTSRSNFAGLNTNGRSNRNGMMLRARQPSASMPTSPIQKSSQELLPPVTPPPLRQQLLLEPAQPLTVAGTLIALSTHNLNRVRTIAHTRVTSSSVRLIILMVKLLSTLQPCLAYGMNATVVYPVILVALAEFSVPDLQVWKGLLAMLLHCAVLLFALRSGQLCRAPESVLAWEA</sequence>
<feature type="domain" description="Protein kinase" evidence="11">
    <location>
        <begin position="166"/>
        <end position="485"/>
    </location>
</feature>
<dbReference type="Gene3D" id="3.30.200.20">
    <property type="entry name" value="Phosphorylase Kinase, domain 1"/>
    <property type="match status" value="1"/>
</dbReference>
<dbReference type="EMBL" id="JAVRRD010000038">
    <property type="protein sequence ID" value="KAK5045311.1"/>
    <property type="molecule type" value="Genomic_DNA"/>
</dbReference>
<comment type="similarity">
    <text evidence="7">Belongs to the protein kinase superfamily. Ser/Thr protein kinase family. GCN2 subfamily.</text>
</comment>
<dbReference type="GO" id="GO:0005737">
    <property type="term" value="C:cytoplasm"/>
    <property type="evidence" value="ECO:0007669"/>
    <property type="project" value="TreeGrafter"/>
</dbReference>
<dbReference type="SUPFAM" id="SSF56112">
    <property type="entry name" value="Protein kinase-like (PK-like)"/>
    <property type="match status" value="1"/>
</dbReference>
<dbReference type="GO" id="GO:0005634">
    <property type="term" value="C:nucleus"/>
    <property type="evidence" value="ECO:0007669"/>
    <property type="project" value="TreeGrafter"/>
</dbReference>
<evidence type="ECO:0000313" key="12">
    <source>
        <dbReference type="EMBL" id="KAK5045311.1"/>
    </source>
</evidence>
<dbReference type="PANTHER" id="PTHR11042:SF138">
    <property type="entry name" value="SERINE_THREONINE-PROTEIN KINASE IKS1-RELATED"/>
    <property type="match status" value="1"/>
</dbReference>
<evidence type="ECO:0000256" key="10">
    <source>
        <dbReference type="SAM" id="MobiDB-lite"/>
    </source>
</evidence>
<gene>
    <name evidence="12" type="ORF">LTR84_009417</name>
</gene>
<keyword evidence="4" id="KW-0547">Nucleotide-binding</keyword>
<evidence type="ECO:0000256" key="9">
    <source>
        <dbReference type="ARBA" id="ARBA00048679"/>
    </source>
</evidence>
<dbReference type="FunFam" id="1.10.510.10:FF:000699">
    <property type="entry name" value="Probable serine/threonine-protein kinase iksA"/>
    <property type="match status" value="1"/>
</dbReference>
<keyword evidence="6" id="KW-0067">ATP-binding</keyword>
<dbReference type="Pfam" id="PF00069">
    <property type="entry name" value="Pkinase"/>
    <property type="match status" value="1"/>
</dbReference>
<organism evidence="12 13">
    <name type="scientific">Exophiala bonariae</name>
    <dbReference type="NCBI Taxonomy" id="1690606"/>
    <lineage>
        <taxon>Eukaryota</taxon>
        <taxon>Fungi</taxon>
        <taxon>Dikarya</taxon>
        <taxon>Ascomycota</taxon>
        <taxon>Pezizomycotina</taxon>
        <taxon>Eurotiomycetes</taxon>
        <taxon>Chaetothyriomycetidae</taxon>
        <taxon>Chaetothyriales</taxon>
        <taxon>Herpotrichiellaceae</taxon>
        <taxon>Exophiala</taxon>
    </lineage>
</organism>
<dbReference type="GO" id="GO:0004674">
    <property type="term" value="F:protein serine/threonine kinase activity"/>
    <property type="evidence" value="ECO:0007669"/>
    <property type="project" value="UniProtKB-KW"/>
</dbReference>
<dbReference type="RefSeq" id="XP_064700943.1">
    <property type="nucleotide sequence ID" value="XM_064852957.1"/>
</dbReference>
<feature type="region of interest" description="Disordered" evidence="10">
    <location>
        <begin position="98"/>
        <end position="152"/>
    </location>
</feature>
<comment type="catalytic activity">
    <reaction evidence="9">
        <text>L-seryl-[protein] + ATP = O-phospho-L-seryl-[protein] + ADP + H(+)</text>
        <dbReference type="Rhea" id="RHEA:17989"/>
        <dbReference type="Rhea" id="RHEA-COMP:9863"/>
        <dbReference type="Rhea" id="RHEA-COMP:11604"/>
        <dbReference type="ChEBI" id="CHEBI:15378"/>
        <dbReference type="ChEBI" id="CHEBI:29999"/>
        <dbReference type="ChEBI" id="CHEBI:30616"/>
        <dbReference type="ChEBI" id="CHEBI:83421"/>
        <dbReference type="ChEBI" id="CHEBI:456216"/>
        <dbReference type="EC" id="2.7.11.1"/>
    </reaction>
</comment>
<dbReference type="Gene3D" id="1.10.510.10">
    <property type="entry name" value="Transferase(Phosphotransferase) domain 1"/>
    <property type="match status" value="1"/>
</dbReference>
<accession>A0AAV9MUV2</accession>
<evidence type="ECO:0000259" key="11">
    <source>
        <dbReference type="PROSITE" id="PS50011"/>
    </source>
</evidence>
<protein>
    <recommendedName>
        <fullName evidence="1">non-specific serine/threonine protein kinase</fullName>
        <ecNumber evidence="1">2.7.11.1</ecNumber>
    </recommendedName>
</protein>
<dbReference type="Proteomes" id="UP001358417">
    <property type="component" value="Unassembled WGS sequence"/>
</dbReference>
<dbReference type="PROSITE" id="PS00108">
    <property type="entry name" value="PROTEIN_KINASE_ST"/>
    <property type="match status" value="1"/>
</dbReference>
<dbReference type="CDD" id="cd00180">
    <property type="entry name" value="PKc"/>
    <property type="match status" value="1"/>
</dbReference>
<evidence type="ECO:0000256" key="6">
    <source>
        <dbReference type="ARBA" id="ARBA00022840"/>
    </source>
</evidence>
<evidence type="ECO:0000256" key="8">
    <source>
        <dbReference type="ARBA" id="ARBA00047899"/>
    </source>
</evidence>
<comment type="catalytic activity">
    <reaction evidence="8">
        <text>L-threonyl-[protein] + ATP = O-phospho-L-threonyl-[protein] + ADP + H(+)</text>
        <dbReference type="Rhea" id="RHEA:46608"/>
        <dbReference type="Rhea" id="RHEA-COMP:11060"/>
        <dbReference type="Rhea" id="RHEA-COMP:11605"/>
        <dbReference type="ChEBI" id="CHEBI:15378"/>
        <dbReference type="ChEBI" id="CHEBI:30013"/>
        <dbReference type="ChEBI" id="CHEBI:30616"/>
        <dbReference type="ChEBI" id="CHEBI:61977"/>
        <dbReference type="ChEBI" id="CHEBI:456216"/>
        <dbReference type="EC" id="2.7.11.1"/>
    </reaction>
</comment>
<evidence type="ECO:0000256" key="2">
    <source>
        <dbReference type="ARBA" id="ARBA00022527"/>
    </source>
</evidence>
<dbReference type="AlphaFoldDB" id="A0AAV9MUV2"/>
<evidence type="ECO:0000256" key="5">
    <source>
        <dbReference type="ARBA" id="ARBA00022777"/>
    </source>
</evidence>
<keyword evidence="3" id="KW-0808">Transferase</keyword>
<dbReference type="EC" id="2.7.11.1" evidence="1"/>
<keyword evidence="5" id="KW-0418">Kinase</keyword>
<proteinExistence type="inferred from homology"/>
<evidence type="ECO:0000256" key="3">
    <source>
        <dbReference type="ARBA" id="ARBA00022679"/>
    </source>
</evidence>
<evidence type="ECO:0000256" key="1">
    <source>
        <dbReference type="ARBA" id="ARBA00012513"/>
    </source>
</evidence>
<reference evidence="12 13" key="1">
    <citation type="submission" date="2023-08" db="EMBL/GenBank/DDBJ databases">
        <title>Black Yeasts Isolated from many extreme environments.</title>
        <authorList>
            <person name="Coleine C."/>
            <person name="Stajich J.E."/>
            <person name="Selbmann L."/>
        </authorList>
    </citation>
    <scope>NUCLEOTIDE SEQUENCE [LARGE SCALE GENOMIC DNA]</scope>
    <source>
        <strain evidence="12 13">CCFEE 5792</strain>
    </source>
</reference>
<evidence type="ECO:0000313" key="13">
    <source>
        <dbReference type="Proteomes" id="UP001358417"/>
    </source>
</evidence>
<feature type="compositionally biased region" description="Polar residues" evidence="10">
    <location>
        <begin position="590"/>
        <end position="603"/>
    </location>
</feature>
<dbReference type="InterPro" id="IPR000719">
    <property type="entry name" value="Prot_kinase_dom"/>
</dbReference>
<feature type="compositionally biased region" description="Low complexity" evidence="10">
    <location>
        <begin position="578"/>
        <end position="589"/>
    </location>
</feature>
<name>A0AAV9MUV2_9EURO</name>
<keyword evidence="13" id="KW-1185">Reference proteome</keyword>
<feature type="region of interest" description="Disordered" evidence="10">
    <location>
        <begin position="277"/>
        <end position="299"/>
    </location>
</feature>
<dbReference type="GO" id="GO:0005524">
    <property type="term" value="F:ATP binding"/>
    <property type="evidence" value="ECO:0007669"/>
    <property type="project" value="UniProtKB-KW"/>
</dbReference>
<dbReference type="InterPro" id="IPR011009">
    <property type="entry name" value="Kinase-like_dom_sf"/>
</dbReference>
<dbReference type="PROSITE" id="PS50011">
    <property type="entry name" value="PROTEIN_KINASE_DOM"/>
    <property type="match status" value="1"/>
</dbReference>
<comment type="caution">
    <text evidence="12">The sequence shown here is derived from an EMBL/GenBank/DDBJ whole genome shotgun (WGS) entry which is preliminary data.</text>
</comment>